<reference evidence="2 3" key="1">
    <citation type="submission" date="2016-03" db="EMBL/GenBank/DDBJ databases">
        <title>Comparative genomics of the ectomycorrhizal sister species Rhizopogon vinicolor and Rhizopogon vesiculosus (Basidiomycota: Boletales) reveals a divergence of the mating type B locus.</title>
        <authorList>
            <person name="Mujic A.B."/>
            <person name="Kuo A."/>
            <person name="Tritt A."/>
            <person name="Lipzen A."/>
            <person name="Chen C."/>
            <person name="Johnson J."/>
            <person name="Sharma A."/>
            <person name="Barry K."/>
            <person name="Grigoriev I.V."/>
            <person name="Spatafora J.W."/>
        </authorList>
    </citation>
    <scope>NUCLEOTIDE SEQUENCE [LARGE SCALE GENOMIC DNA]</scope>
    <source>
        <strain evidence="2 3">AM-OR11-056</strain>
    </source>
</reference>
<evidence type="ECO:0000313" key="2">
    <source>
        <dbReference type="EMBL" id="OJA11792.1"/>
    </source>
</evidence>
<gene>
    <name evidence="2" type="ORF">AZE42_12860</name>
</gene>
<dbReference type="AlphaFoldDB" id="A0A1J8QEM9"/>
<sequence length="46" mass="5140">MADALAAYTAEQAKPEQERKGLRPIAQQQYSVSFETLQALSQQTNK</sequence>
<evidence type="ECO:0000256" key="1">
    <source>
        <dbReference type="SAM" id="MobiDB-lite"/>
    </source>
</evidence>
<feature type="region of interest" description="Disordered" evidence="1">
    <location>
        <begin position="1"/>
        <end position="25"/>
    </location>
</feature>
<dbReference type="Proteomes" id="UP000183567">
    <property type="component" value="Unassembled WGS sequence"/>
</dbReference>
<comment type="caution">
    <text evidence="2">The sequence shown here is derived from an EMBL/GenBank/DDBJ whole genome shotgun (WGS) entry which is preliminary data.</text>
</comment>
<name>A0A1J8QEM9_9AGAM</name>
<proteinExistence type="predicted"/>
<keyword evidence="3" id="KW-1185">Reference proteome</keyword>
<accession>A0A1J8QEM9</accession>
<protein>
    <submittedName>
        <fullName evidence="2">Uncharacterized protein</fullName>
    </submittedName>
</protein>
<evidence type="ECO:0000313" key="3">
    <source>
        <dbReference type="Proteomes" id="UP000183567"/>
    </source>
</evidence>
<organism evidence="2 3">
    <name type="scientific">Rhizopogon vesiculosus</name>
    <dbReference type="NCBI Taxonomy" id="180088"/>
    <lineage>
        <taxon>Eukaryota</taxon>
        <taxon>Fungi</taxon>
        <taxon>Dikarya</taxon>
        <taxon>Basidiomycota</taxon>
        <taxon>Agaricomycotina</taxon>
        <taxon>Agaricomycetes</taxon>
        <taxon>Agaricomycetidae</taxon>
        <taxon>Boletales</taxon>
        <taxon>Suillineae</taxon>
        <taxon>Rhizopogonaceae</taxon>
        <taxon>Rhizopogon</taxon>
    </lineage>
</organism>
<dbReference type="EMBL" id="LVVM01004932">
    <property type="protein sequence ID" value="OJA11792.1"/>
    <property type="molecule type" value="Genomic_DNA"/>
</dbReference>